<sequence>MDDRLTNYISDRFLKFIEDLVLRDAVRCTENFEATPLVTSSAHSSNGYTKSTSLQPPQVGSDNHEICGTRDINNNSELLLDTVIHHVVYILIS</sequence>
<keyword evidence="2" id="KW-1185">Reference proteome</keyword>
<dbReference type="EMBL" id="CASHSV030000823">
    <property type="protein sequence ID" value="CAJ2676258.1"/>
    <property type="molecule type" value="Genomic_DNA"/>
</dbReference>
<accession>A0ACB0M3W0</accession>
<reference evidence="1" key="1">
    <citation type="submission" date="2023-10" db="EMBL/GenBank/DDBJ databases">
        <authorList>
            <person name="Rodriguez Cubillos JULIANA M."/>
            <person name="De Vega J."/>
        </authorList>
    </citation>
    <scope>NUCLEOTIDE SEQUENCE</scope>
</reference>
<name>A0ACB0M3W0_TRIPR</name>
<evidence type="ECO:0000313" key="1">
    <source>
        <dbReference type="EMBL" id="CAJ2676258.1"/>
    </source>
</evidence>
<protein>
    <submittedName>
        <fullName evidence="1">Uncharacterized protein</fullName>
    </submittedName>
</protein>
<organism evidence="1 2">
    <name type="scientific">Trifolium pratense</name>
    <name type="common">Red clover</name>
    <dbReference type="NCBI Taxonomy" id="57577"/>
    <lineage>
        <taxon>Eukaryota</taxon>
        <taxon>Viridiplantae</taxon>
        <taxon>Streptophyta</taxon>
        <taxon>Embryophyta</taxon>
        <taxon>Tracheophyta</taxon>
        <taxon>Spermatophyta</taxon>
        <taxon>Magnoliopsida</taxon>
        <taxon>eudicotyledons</taxon>
        <taxon>Gunneridae</taxon>
        <taxon>Pentapetalae</taxon>
        <taxon>rosids</taxon>
        <taxon>fabids</taxon>
        <taxon>Fabales</taxon>
        <taxon>Fabaceae</taxon>
        <taxon>Papilionoideae</taxon>
        <taxon>50 kb inversion clade</taxon>
        <taxon>NPAAA clade</taxon>
        <taxon>Hologalegina</taxon>
        <taxon>IRL clade</taxon>
        <taxon>Trifolieae</taxon>
        <taxon>Trifolium</taxon>
    </lineage>
</organism>
<comment type="caution">
    <text evidence="1">The sequence shown here is derived from an EMBL/GenBank/DDBJ whole genome shotgun (WGS) entry which is preliminary data.</text>
</comment>
<evidence type="ECO:0000313" key="2">
    <source>
        <dbReference type="Proteomes" id="UP001177021"/>
    </source>
</evidence>
<dbReference type="Proteomes" id="UP001177021">
    <property type="component" value="Unassembled WGS sequence"/>
</dbReference>
<proteinExistence type="predicted"/>
<gene>
    <name evidence="1" type="ORF">MILVUS5_LOCUS39044</name>
</gene>